<name>A0A0A9G7F9_ARUDO</name>
<proteinExistence type="predicted"/>
<sequence length="37" mass="3989">MLTSHISILGSGTLIHSTPWRNLRRCGAQVLGEASKP</sequence>
<dbReference type="AlphaFoldDB" id="A0A0A9G7F9"/>
<organism evidence="1">
    <name type="scientific">Arundo donax</name>
    <name type="common">Giant reed</name>
    <name type="synonym">Donax arundinaceus</name>
    <dbReference type="NCBI Taxonomy" id="35708"/>
    <lineage>
        <taxon>Eukaryota</taxon>
        <taxon>Viridiplantae</taxon>
        <taxon>Streptophyta</taxon>
        <taxon>Embryophyta</taxon>
        <taxon>Tracheophyta</taxon>
        <taxon>Spermatophyta</taxon>
        <taxon>Magnoliopsida</taxon>
        <taxon>Liliopsida</taxon>
        <taxon>Poales</taxon>
        <taxon>Poaceae</taxon>
        <taxon>PACMAD clade</taxon>
        <taxon>Arundinoideae</taxon>
        <taxon>Arundineae</taxon>
        <taxon>Arundo</taxon>
    </lineage>
</organism>
<reference evidence="1" key="1">
    <citation type="submission" date="2014-09" db="EMBL/GenBank/DDBJ databases">
        <authorList>
            <person name="Magalhaes I.L.F."/>
            <person name="Oliveira U."/>
            <person name="Santos F.R."/>
            <person name="Vidigal T.H.D.A."/>
            <person name="Brescovit A.D."/>
            <person name="Santos A.J."/>
        </authorList>
    </citation>
    <scope>NUCLEOTIDE SEQUENCE</scope>
    <source>
        <tissue evidence="1">Shoot tissue taken approximately 20 cm above the soil surface</tissue>
    </source>
</reference>
<evidence type="ECO:0000313" key="1">
    <source>
        <dbReference type="EMBL" id="JAE19404.1"/>
    </source>
</evidence>
<accession>A0A0A9G7F9</accession>
<protein>
    <submittedName>
        <fullName evidence="1">Uncharacterized protein</fullName>
    </submittedName>
</protein>
<reference evidence="1" key="2">
    <citation type="journal article" date="2015" name="Data Brief">
        <title>Shoot transcriptome of the giant reed, Arundo donax.</title>
        <authorList>
            <person name="Barrero R.A."/>
            <person name="Guerrero F.D."/>
            <person name="Moolhuijzen P."/>
            <person name="Goolsby J.A."/>
            <person name="Tidwell J."/>
            <person name="Bellgard S.E."/>
            <person name="Bellgard M.I."/>
        </authorList>
    </citation>
    <scope>NUCLEOTIDE SEQUENCE</scope>
    <source>
        <tissue evidence="1">Shoot tissue taken approximately 20 cm above the soil surface</tissue>
    </source>
</reference>
<dbReference type="EMBL" id="GBRH01178492">
    <property type="protein sequence ID" value="JAE19404.1"/>
    <property type="molecule type" value="Transcribed_RNA"/>
</dbReference>